<feature type="non-terminal residue" evidence="2">
    <location>
        <position position="145"/>
    </location>
</feature>
<evidence type="ECO:0000256" key="1">
    <source>
        <dbReference type="SAM" id="SignalP"/>
    </source>
</evidence>
<dbReference type="OrthoDB" id="2689624at2759"/>
<dbReference type="EMBL" id="RQTK01000041">
    <property type="protein sequence ID" value="RUS90065.1"/>
    <property type="molecule type" value="Genomic_DNA"/>
</dbReference>
<dbReference type="AlphaFoldDB" id="A0A3S1BS53"/>
<organism evidence="2 3">
    <name type="scientific">Elysia chlorotica</name>
    <name type="common">Eastern emerald elysia</name>
    <name type="synonym">Sea slug</name>
    <dbReference type="NCBI Taxonomy" id="188477"/>
    <lineage>
        <taxon>Eukaryota</taxon>
        <taxon>Metazoa</taxon>
        <taxon>Spiralia</taxon>
        <taxon>Lophotrochozoa</taxon>
        <taxon>Mollusca</taxon>
        <taxon>Gastropoda</taxon>
        <taxon>Heterobranchia</taxon>
        <taxon>Euthyneura</taxon>
        <taxon>Panpulmonata</taxon>
        <taxon>Sacoglossa</taxon>
        <taxon>Placobranchoidea</taxon>
        <taxon>Plakobranchidae</taxon>
        <taxon>Elysia</taxon>
    </lineage>
</organism>
<protein>
    <submittedName>
        <fullName evidence="2">Uncharacterized protein</fullName>
    </submittedName>
</protein>
<proteinExistence type="predicted"/>
<name>A0A3S1BS53_ELYCH</name>
<feature type="signal peptide" evidence="1">
    <location>
        <begin position="1"/>
        <end position="23"/>
    </location>
</feature>
<dbReference type="STRING" id="188477.A0A3S1BS53"/>
<comment type="caution">
    <text evidence="2">The sequence shown here is derived from an EMBL/GenBank/DDBJ whole genome shotgun (WGS) entry which is preliminary data.</text>
</comment>
<dbReference type="Proteomes" id="UP000271974">
    <property type="component" value="Unassembled WGS sequence"/>
</dbReference>
<evidence type="ECO:0000313" key="3">
    <source>
        <dbReference type="Proteomes" id="UP000271974"/>
    </source>
</evidence>
<sequence length="145" mass="17023">MDFTVGYMVFGLKLLCLFLNCFAENPYSSSSKNGYTSLDKEECPVVKASAMSKIFFCWMFPFMRAGFQRDIQESDLWPLDPALECDSHMPQFDRLWKLEVDRCVRSKENRSQGVEFNKRNNRVRSRSLKGERQRLLDLDDDPRIS</sequence>
<keyword evidence="1" id="KW-0732">Signal</keyword>
<accession>A0A3S1BS53</accession>
<keyword evidence="3" id="KW-1185">Reference proteome</keyword>
<feature type="chain" id="PRO_5018569843" evidence="1">
    <location>
        <begin position="24"/>
        <end position="145"/>
    </location>
</feature>
<gene>
    <name evidence="2" type="ORF">EGW08_002178</name>
</gene>
<reference evidence="2 3" key="1">
    <citation type="submission" date="2019-01" db="EMBL/GenBank/DDBJ databases">
        <title>A draft genome assembly of the solar-powered sea slug Elysia chlorotica.</title>
        <authorList>
            <person name="Cai H."/>
            <person name="Li Q."/>
            <person name="Fang X."/>
            <person name="Li J."/>
            <person name="Curtis N.E."/>
            <person name="Altenburger A."/>
            <person name="Shibata T."/>
            <person name="Feng M."/>
            <person name="Maeda T."/>
            <person name="Schwartz J.A."/>
            <person name="Shigenobu S."/>
            <person name="Lundholm N."/>
            <person name="Nishiyama T."/>
            <person name="Yang H."/>
            <person name="Hasebe M."/>
            <person name="Li S."/>
            <person name="Pierce S.K."/>
            <person name="Wang J."/>
        </authorList>
    </citation>
    <scope>NUCLEOTIDE SEQUENCE [LARGE SCALE GENOMIC DNA]</scope>
    <source>
        <strain evidence="2">EC2010</strain>
        <tissue evidence="2">Whole organism of an adult</tissue>
    </source>
</reference>
<evidence type="ECO:0000313" key="2">
    <source>
        <dbReference type="EMBL" id="RUS90065.1"/>
    </source>
</evidence>